<dbReference type="EMBL" id="VLKO01000001">
    <property type="protein sequence ID" value="TWI03192.1"/>
    <property type="molecule type" value="Genomic_DNA"/>
</dbReference>
<dbReference type="CDD" id="cd17266">
    <property type="entry name" value="RMtype1_S_Sau1132ORF3780P-TRD2-CR2_like"/>
    <property type="match status" value="1"/>
</dbReference>
<dbReference type="Pfam" id="PF01420">
    <property type="entry name" value="Methylase_S"/>
    <property type="match status" value="2"/>
</dbReference>
<proteinExistence type="inferred from homology"/>
<name>A0ABY3FNU9_9FLAO</name>
<dbReference type="Gene3D" id="3.90.220.20">
    <property type="entry name" value="DNA methylase specificity domains"/>
    <property type="match status" value="2"/>
</dbReference>
<dbReference type="PANTHER" id="PTHR30408:SF12">
    <property type="entry name" value="TYPE I RESTRICTION ENZYME MJAVIII SPECIFICITY SUBUNIT"/>
    <property type="match status" value="1"/>
</dbReference>
<comment type="caution">
    <text evidence="5">The sequence shown here is derived from an EMBL/GenBank/DDBJ whole genome shotgun (WGS) entry which is preliminary data.</text>
</comment>
<gene>
    <name evidence="5" type="ORF">IQ05_00122</name>
</gene>
<reference evidence="5 6" key="1">
    <citation type="journal article" date="2015" name="Stand. Genomic Sci.">
        <title>Genomic Encyclopedia of Bacterial and Archaeal Type Strains, Phase III: the genomes of soil and plant-associated and newly described type strains.</title>
        <authorList>
            <person name="Whitman W.B."/>
            <person name="Woyke T."/>
            <person name="Klenk H.P."/>
            <person name="Zhou Y."/>
            <person name="Lilburn T.G."/>
            <person name="Beck B.J."/>
            <person name="De Vos P."/>
            <person name="Vandamme P."/>
            <person name="Eisen J.A."/>
            <person name="Garrity G."/>
            <person name="Hugenholtz P."/>
            <person name="Kyrpides N.C."/>
        </authorList>
    </citation>
    <scope>NUCLEOTIDE SEQUENCE [LARGE SCALE GENOMIC DNA]</scope>
    <source>
        <strain evidence="5 6">CGMCC 1.6847</strain>
    </source>
</reference>
<keyword evidence="3" id="KW-0238">DNA-binding</keyword>
<dbReference type="RefSeq" id="WP_144888984.1">
    <property type="nucleotide sequence ID" value="NZ_VLKO01000001.1"/>
</dbReference>
<feature type="domain" description="Type I restriction modification DNA specificity" evidence="4">
    <location>
        <begin position="235"/>
        <end position="347"/>
    </location>
</feature>
<dbReference type="InterPro" id="IPR052021">
    <property type="entry name" value="Type-I_RS_S_subunit"/>
</dbReference>
<feature type="domain" description="Type I restriction modification DNA specificity" evidence="4">
    <location>
        <begin position="4"/>
        <end position="152"/>
    </location>
</feature>
<dbReference type="Proteomes" id="UP000317519">
    <property type="component" value="Unassembled WGS sequence"/>
</dbReference>
<evidence type="ECO:0000256" key="1">
    <source>
        <dbReference type="ARBA" id="ARBA00010923"/>
    </source>
</evidence>
<organism evidence="5 6">
    <name type="scientific">Flavobacterium tiangeerense</name>
    <dbReference type="NCBI Taxonomy" id="459471"/>
    <lineage>
        <taxon>Bacteria</taxon>
        <taxon>Pseudomonadati</taxon>
        <taxon>Bacteroidota</taxon>
        <taxon>Flavobacteriia</taxon>
        <taxon>Flavobacteriales</taxon>
        <taxon>Flavobacteriaceae</taxon>
        <taxon>Flavobacterium</taxon>
    </lineage>
</organism>
<evidence type="ECO:0000313" key="5">
    <source>
        <dbReference type="EMBL" id="TWI03192.1"/>
    </source>
</evidence>
<evidence type="ECO:0000259" key="4">
    <source>
        <dbReference type="Pfam" id="PF01420"/>
    </source>
</evidence>
<evidence type="ECO:0000256" key="3">
    <source>
        <dbReference type="ARBA" id="ARBA00023125"/>
    </source>
</evidence>
<evidence type="ECO:0000256" key="2">
    <source>
        <dbReference type="ARBA" id="ARBA00022747"/>
    </source>
</evidence>
<keyword evidence="6" id="KW-1185">Reference proteome</keyword>
<dbReference type="PANTHER" id="PTHR30408">
    <property type="entry name" value="TYPE-1 RESTRICTION ENZYME ECOKI SPECIFICITY PROTEIN"/>
    <property type="match status" value="1"/>
</dbReference>
<dbReference type="InterPro" id="IPR000055">
    <property type="entry name" value="Restrct_endonuc_typeI_TRD"/>
</dbReference>
<accession>A0ABY3FNU9</accession>
<keyword evidence="2" id="KW-0680">Restriction system</keyword>
<dbReference type="InterPro" id="IPR044946">
    <property type="entry name" value="Restrct_endonuc_typeI_TRD_sf"/>
</dbReference>
<protein>
    <submittedName>
        <fullName evidence="5">Type I restriction enzyme S subunit</fullName>
    </submittedName>
</protein>
<evidence type="ECO:0000313" key="6">
    <source>
        <dbReference type="Proteomes" id="UP000317519"/>
    </source>
</evidence>
<comment type="similarity">
    <text evidence="1">Belongs to the type-I restriction system S methylase family.</text>
</comment>
<sequence length="382" mass="43331">MSFKIVKLLDISKPKQWKNLPSSELTEEGYFVYGANGIIGKYAEYNHEYPTLAITCRGATCGSLHITRPKSYINSNAMALDDLSDNVNIKYLYYALFNRGFKDVITGSAQPQITREGLSKIKISLPPLQDQIRIAEILTQSENLITQRKESISLLDELLKSTFLEMFGDEFKNYSKWNTKLSDVISSIDSGWSPLCDTRPRESEKEWAVLKLSCVSNKKFDPTKNKACYPETVIKKELIPKKGDLLFSRKNTFELVGATAFVFKDYQKLLLPDTIFKISYHPLKISGLYLWHLFNNESFSKQVRSLANGAAGSMPNISMVKLKSLKIPNPPIELQNQFAALVEKVETLKGEYIASVKELENMYGVLSQKAFKGELKRNTEVE</sequence>
<dbReference type="SUPFAM" id="SSF116734">
    <property type="entry name" value="DNA methylase specificity domain"/>
    <property type="match status" value="2"/>
</dbReference>